<accession>A0A9P8VHU9</accession>
<comment type="caution">
    <text evidence="2">The sequence shown here is derived from an EMBL/GenBank/DDBJ whole genome shotgun (WGS) entry which is preliminary data.</text>
</comment>
<protein>
    <submittedName>
        <fullName evidence="2">Uncharacterized protein</fullName>
    </submittedName>
</protein>
<sequence length="241" mass="27170">MTKYSCRPPRRTQKAFCVMGHRTARVSPADHLAWPMSSPSQSRFLSSKRGLSNHRWLCHPQGDFVIPPQRPRLRTDSTRGISSQRRKGRNGCKKRMLVIARRARPLVLCCPQCRYSGSCIRRRGLMFPAVAAARWETKAMDTQIGACACPLLRAYQVASRPVELEWDAHGAGVIPPFRLANCRDVTTLLGMLLLHTPLHDHFEKTAPQDHVTGIKLHCVRGCRQAVLDADQLHGARLREVP</sequence>
<reference evidence="2" key="1">
    <citation type="journal article" date="2021" name="Nat. Commun.">
        <title>Genetic determinants of endophytism in the Arabidopsis root mycobiome.</title>
        <authorList>
            <person name="Mesny F."/>
            <person name="Miyauchi S."/>
            <person name="Thiergart T."/>
            <person name="Pickel B."/>
            <person name="Atanasova L."/>
            <person name="Karlsson M."/>
            <person name="Huettel B."/>
            <person name="Barry K.W."/>
            <person name="Haridas S."/>
            <person name="Chen C."/>
            <person name="Bauer D."/>
            <person name="Andreopoulos W."/>
            <person name="Pangilinan J."/>
            <person name="LaButti K."/>
            <person name="Riley R."/>
            <person name="Lipzen A."/>
            <person name="Clum A."/>
            <person name="Drula E."/>
            <person name="Henrissat B."/>
            <person name="Kohler A."/>
            <person name="Grigoriev I.V."/>
            <person name="Martin F.M."/>
            <person name="Hacquard S."/>
        </authorList>
    </citation>
    <scope>NUCLEOTIDE SEQUENCE</scope>
    <source>
        <strain evidence="2">MPI-SDFR-AT-0117</strain>
    </source>
</reference>
<evidence type="ECO:0000313" key="3">
    <source>
        <dbReference type="Proteomes" id="UP000770015"/>
    </source>
</evidence>
<keyword evidence="3" id="KW-1185">Reference proteome</keyword>
<proteinExistence type="predicted"/>
<dbReference type="Proteomes" id="UP000770015">
    <property type="component" value="Unassembled WGS sequence"/>
</dbReference>
<evidence type="ECO:0000313" key="2">
    <source>
        <dbReference type="EMBL" id="KAH6692350.1"/>
    </source>
</evidence>
<feature type="region of interest" description="Disordered" evidence="1">
    <location>
        <begin position="69"/>
        <end position="89"/>
    </location>
</feature>
<dbReference type="AlphaFoldDB" id="A0A9P8VHU9"/>
<gene>
    <name evidence="2" type="ORF">F5X68DRAFT_57847</name>
</gene>
<evidence type="ECO:0000256" key="1">
    <source>
        <dbReference type="SAM" id="MobiDB-lite"/>
    </source>
</evidence>
<dbReference type="EMBL" id="JAGSXJ010000004">
    <property type="protein sequence ID" value="KAH6692350.1"/>
    <property type="molecule type" value="Genomic_DNA"/>
</dbReference>
<organism evidence="2 3">
    <name type="scientific">Plectosphaerella plurivora</name>
    <dbReference type="NCBI Taxonomy" id="936078"/>
    <lineage>
        <taxon>Eukaryota</taxon>
        <taxon>Fungi</taxon>
        <taxon>Dikarya</taxon>
        <taxon>Ascomycota</taxon>
        <taxon>Pezizomycotina</taxon>
        <taxon>Sordariomycetes</taxon>
        <taxon>Hypocreomycetidae</taxon>
        <taxon>Glomerellales</taxon>
        <taxon>Plectosphaerellaceae</taxon>
        <taxon>Plectosphaerella</taxon>
    </lineage>
</organism>
<name>A0A9P8VHU9_9PEZI</name>